<keyword evidence="2" id="KW-0732">Signal</keyword>
<protein>
    <recommendedName>
        <fullName evidence="3">EthD domain-containing protein</fullName>
    </recommendedName>
</protein>
<feature type="domain" description="EthD" evidence="3">
    <location>
        <begin position="41"/>
        <end position="144"/>
    </location>
</feature>
<gene>
    <name evidence="4" type="ORF">NW762_008219</name>
</gene>
<sequence length="187" mass="21162">MTRLTSLLAIAMVLVGTTLASYQSPPSNTGLLQMITYVKRHPNMTREEFWHYWDTQHAPKVIPLATHFGIARYQQACYKQNVQVAGKIVPTDAGATKPVSNKLVDFDGIALFLYESPNDLTDILSHPYYIQVVEPDEHVFIDKSAHGKGMVATYIGKHMEAVDDTRSVWVGDRKTRAKYQKLFNSYL</sequence>
<feature type="chain" id="PRO_5040750258" description="EthD domain-containing protein" evidence="2">
    <location>
        <begin position="21"/>
        <end position="187"/>
    </location>
</feature>
<dbReference type="OrthoDB" id="3183782at2759"/>
<reference evidence="4" key="1">
    <citation type="submission" date="2022-09" db="EMBL/GenBank/DDBJ databases">
        <title>Fusarium specimens isolated from Avocado Roots.</title>
        <authorList>
            <person name="Stajich J."/>
            <person name="Roper C."/>
            <person name="Heimlech-Rivalta G."/>
        </authorList>
    </citation>
    <scope>NUCLEOTIDE SEQUENCE</scope>
    <source>
        <strain evidence="4">CF00136</strain>
    </source>
</reference>
<accession>A0A9W8VFQ9</accession>
<comment type="similarity">
    <text evidence="1">Belongs to the tpcK family.</text>
</comment>
<dbReference type="Pfam" id="PF07110">
    <property type="entry name" value="EthD"/>
    <property type="match status" value="1"/>
</dbReference>
<proteinExistence type="inferred from homology"/>
<dbReference type="SUPFAM" id="SSF54909">
    <property type="entry name" value="Dimeric alpha+beta barrel"/>
    <property type="match status" value="1"/>
</dbReference>
<dbReference type="InterPro" id="IPR011008">
    <property type="entry name" value="Dimeric_a/b-barrel"/>
</dbReference>
<dbReference type="Gene3D" id="3.30.70.100">
    <property type="match status" value="1"/>
</dbReference>
<dbReference type="Proteomes" id="UP001152049">
    <property type="component" value="Unassembled WGS sequence"/>
</dbReference>
<feature type="signal peptide" evidence="2">
    <location>
        <begin position="1"/>
        <end position="20"/>
    </location>
</feature>
<name>A0A9W8VFQ9_9HYPO</name>
<evidence type="ECO:0000313" key="5">
    <source>
        <dbReference type="Proteomes" id="UP001152049"/>
    </source>
</evidence>
<keyword evidence="5" id="KW-1185">Reference proteome</keyword>
<evidence type="ECO:0000256" key="2">
    <source>
        <dbReference type="SAM" id="SignalP"/>
    </source>
</evidence>
<dbReference type="GO" id="GO:0016491">
    <property type="term" value="F:oxidoreductase activity"/>
    <property type="evidence" value="ECO:0007669"/>
    <property type="project" value="InterPro"/>
</dbReference>
<evidence type="ECO:0000259" key="3">
    <source>
        <dbReference type="Pfam" id="PF07110"/>
    </source>
</evidence>
<evidence type="ECO:0000256" key="1">
    <source>
        <dbReference type="ARBA" id="ARBA00005986"/>
    </source>
</evidence>
<evidence type="ECO:0000313" key="4">
    <source>
        <dbReference type="EMBL" id="KAJ4258079.1"/>
    </source>
</evidence>
<organism evidence="4 5">
    <name type="scientific">Fusarium torreyae</name>
    <dbReference type="NCBI Taxonomy" id="1237075"/>
    <lineage>
        <taxon>Eukaryota</taxon>
        <taxon>Fungi</taxon>
        <taxon>Dikarya</taxon>
        <taxon>Ascomycota</taxon>
        <taxon>Pezizomycotina</taxon>
        <taxon>Sordariomycetes</taxon>
        <taxon>Hypocreomycetidae</taxon>
        <taxon>Hypocreales</taxon>
        <taxon>Nectriaceae</taxon>
        <taxon>Fusarium</taxon>
    </lineage>
</organism>
<comment type="caution">
    <text evidence="4">The sequence shown here is derived from an EMBL/GenBank/DDBJ whole genome shotgun (WGS) entry which is preliminary data.</text>
</comment>
<dbReference type="EMBL" id="JAOQAZ010000016">
    <property type="protein sequence ID" value="KAJ4258079.1"/>
    <property type="molecule type" value="Genomic_DNA"/>
</dbReference>
<dbReference type="AlphaFoldDB" id="A0A9W8VFQ9"/>
<dbReference type="InterPro" id="IPR009799">
    <property type="entry name" value="EthD_dom"/>
</dbReference>